<dbReference type="Pfam" id="PF03861">
    <property type="entry name" value="ANTAR"/>
    <property type="match status" value="1"/>
</dbReference>
<evidence type="ECO:0000313" key="5">
    <source>
        <dbReference type="EMBL" id="SDD40314.1"/>
    </source>
</evidence>
<gene>
    <name evidence="5" type="ORF">SAMN05421630_10853</name>
</gene>
<dbReference type="InterPro" id="IPR003018">
    <property type="entry name" value="GAF"/>
</dbReference>
<dbReference type="RefSeq" id="WP_176879798.1">
    <property type="nucleotide sequence ID" value="NZ_CP016353.1"/>
</dbReference>
<evidence type="ECO:0000256" key="2">
    <source>
        <dbReference type="ARBA" id="ARBA00022777"/>
    </source>
</evidence>
<dbReference type="AlphaFoldDB" id="A0A1G6UGE4"/>
<keyword evidence="1" id="KW-0808">Transferase</keyword>
<dbReference type="InterPro" id="IPR036388">
    <property type="entry name" value="WH-like_DNA-bd_sf"/>
</dbReference>
<dbReference type="PROSITE" id="PS50921">
    <property type="entry name" value="ANTAR"/>
    <property type="match status" value="1"/>
</dbReference>
<dbReference type="Gene3D" id="3.30.450.40">
    <property type="match status" value="1"/>
</dbReference>
<dbReference type="InterPro" id="IPR011006">
    <property type="entry name" value="CheY-like_superfamily"/>
</dbReference>
<dbReference type="InterPro" id="IPR005561">
    <property type="entry name" value="ANTAR"/>
</dbReference>
<reference evidence="5 6" key="1">
    <citation type="submission" date="2016-10" db="EMBL/GenBank/DDBJ databases">
        <authorList>
            <person name="de Groot N.N."/>
        </authorList>
    </citation>
    <scope>NUCLEOTIDE SEQUENCE [LARGE SCALE GENOMIC DNA]</scope>
    <source>
        <strain evidence="5 6">CGMCC 4.5506</strain>
    </source>
</reference>
<name>A0A1G6UGE4_9PSEU</name>
<dbReference type="EMBL" id="FMZE01000008">
    <property type="protein sequence ID" value="SDD40314.1"/>
    <property type="molecule type" value="Genomic_DNA"/>
</dbReference>
<keyword evidence="6" id="KW-1185">Reference proteome</keyword>
<dbReference type="InterPro" id="IPR029016">
    <property type="entry name" value="GAF-like_dom_sf"/>
</dbReference>
<dbReference type="GO" id="GO:0003723">
    <property type="term" value="F:RNA binding"/>
    <property type="evidence" value="ECO:0007669"/>
    <property type="project" value="InterPro"/>
</dbReference>
<dbReference type="Proteomes" id="UP000199494">
    <property type="component" value="Unassembled WGS sequence"/>
</dbReference>
<evidence type="ECO:0000256" key="4">
    <source>
        <dbReference type="ARBA" id="ARBA00023163"/>
    </source>
</evidence>
<dbReference type="SMART" id="SM01012">
    <property type="entry name" value="ANTAR"/>
    <property type="match status" value="1"/>
</dbReference>
<organism evidence="5 6">
    <name type="scientific">Prauserella marina</name>
    <dbReference type="NCBI Taxonomy" id="530584"/>
    <lineage>
        <taxon>Bacteria</taxon>
        <taxon>Bacillati</taxon>
        <taxon>Actinomycetota</taxon>
        <taxon>Actinomycetes</taxon>
        <taxon>Pseudonocardiales</taxon>
        <taxon>Pseudonocardiaceae</taxon>
        <taxon>Prauserella</taxon>
    </lineage>
</organism>
<dbReference type="STRING" id="530584.SAMN05421630_10853"/>
<keyword evidence="4" id="KW-0804">Transcription</keyword>
<dbReference type="Pfam" id="PF13185">
    <property type="entry name" value="GAF_2"/>
    <property type="match status" value="1"/>
</dbReference>
<dbReference type="SUPFAM" id="SSF52172">
    <property type="entry name" value="CheY-like"/>
    <property type="match status" value="1"/>
</dbReference>
<sequence>MTLPQARVARTFVELADTLVDDFDLIAFLQMLTSRCKETLRVGEVGLLLADHNGSLNTVAASNEQARLMELFQLQNSEGPSLDCYRTGLPVEAPDLASLSSRWPRFVSVARTEGFLASHALPLRLRNDVIGALNLFGTETGSIDPELLGIGQALADIATIGILHERTARDRETLASQLQSALNSRILIEQAKGVLAERYDTDVDTAFGALRAYARSHSLRLHDVSRGVVDNDPAFGDIMAGFRP</sequence>
<proteinExistence type="predicted"/>
<dbReference type="SUPFAM" id="SSF55781">
    <property type="entry name" value="GAF domain-like"/>
    <property type="match status" value="1"/>
</dbReference>
<accession>A0A1G6UGE4</accession>
<keyword evidence="2" id="KW-0418">Kinase</keyword>
<protein>
    <submittedName>
        <fullName evidence="5">GAF domain-containing protein</fullName>
    </submittedName>
</protein>
<dbReference type="GO" id="GO:0016301">
    <property type="term" value="F:kinase activity"/>
    <property type="evidence" value="ECO:0007669"/>
    <property type="project" value="UniProtKB-KW"/>
</dbReference>
<keyword evidence="3" id="KW-0805">Transcription regulation</keyword>
<evidence type="ECO:0000256" key="3">
    <source>
        <dbReference type="ARBA" id="ARBA00023015"/>
    </source>
</evidence>
<evidence type="ECO:0000256" key="1">
    <source>
        <dbReference type="ARBA" id="ARBA00022679"/>
    </source>
</evidence>
<dbReference type="PIRSF" id="PIRSF036625">
    <property type="entry name" value="GAF_ANTAR"/>
    <property type="match status" value="1"/>
</dbReference>
<dbReference type="Gene3D" id="1.10.10.10">
    <property type="entry name" value="Winged helix-like DNA-binding domain superfamily/Winged helix DNA-binding domain"/>
    <property type="match status" value="1"/>
</dbReference>
<dbReference type="InterPro" id="IPR012074">
    <property type="entry name" value="GAF_ANTAR"/>
</dbReference>
<evidence type="ECO:0000313" key="6">
    <source>
        <dbReference type="Proteomes" id="UP000199494"/>
    </source>
</evidence>